<dbReference type="Gene3D" id="2.60.40.4180">
    <property type="match status" value="1"/>
</dbReference>
<dbReference type="AlphaFoldDB" id="A0A0Z8GTP3"/>
<dbReference type="Gene3D" id="2.60.40.10">
    <property type="entry name" value="Immunoglobulins"/>
    <property type="match status" value="1"/>
</dbReference>
<dbReference type="SUPFAM" id="SSF49478">
    <property type="entry name" value="Cna protein B-type domain"/>
    <property type="match status" value="1"/>
</dbReference>
<gene>
    <name evidence="4" type="ORF">ERS132414_01799</name>
</gene>
<proteinExistence type="predicted"/>
<feature type="transmembrane region" description="Helical" evidence="1">
    <location>
        <begin position="259"/>
        <end position="279"/>
    </location>
</feature>
<dbReference type="InterPro" id="IPR041033">
    <property type="entry name" value="SpaA_PFL_dom_1"/>
</dbReference>
<dbReference type="InterPro" id="IPR013783">
    <property type="entry name" value="Ig-like_fold"/>
</dbReference>
<keyword evidence="1" id="KW-0472">Membrane</keyword>
<keyword evidence="1" id="KW-1133">Transmembrane helix</keyword>
<dbReference type="RefSeq" id="WP_044777454.1">
    <property type="nucleotide sequence ID" value="NZ_CEDY01000185.1"/>
</dbReference>
<evidence type="ECO:0000313" key="5">
    <source>
        <dbReference type="Proteomes" id="UP000072794"/>
    </source>
</evidence>
<evidence type="ECO:0000313" key="4">
    <source>
        <dbReference type="EMBL" id="CYV04728.1"/>
    </source>
</evidence>
<name>A0A0Z8GTP3_STRSU</name>
<accession>A0A0Z8GTP3</accession>
<feature type="chain" id="PRO_5007083716" evidence="2">
    <location>
        <begin position="28"/>
        <end position="288"/>
    </location>
</feature>
<feature type="domain" description="SpaA-like prealbumin fold" evidence="3">
    <location>
        <begin position="152"/>
        <end position="243"/>
    </location>
</feature>
<dbReference type="EMBL" id="FIHA01000041">
    <property type="protein sequence ID" value="CYV04728.1"/>
    <property type="molecule type" value="Genomic_DNA"/>
</dbReference>
<organism evidence="4 5">
    <name type="scientific">Streptococcus suis</name>
    <dbReference type="NCBI Taxonomy" id="1307"/>
    <lineage>
        <taxon>Bacteria</taxon>
        <taxon>Bacillati</taxon>
        <taxon>Bacillota</taxon>
        <taxon>Bacilli</taxon>
        <taxon>Lactobacillales</taxon>
        <taxon>Streptococcaceae</taxon>
        <taxon>Streptococcus</taxon>
    </lineage>
</organism>
<reference evidence="4 5" key="1">
    <citation type="submission" date="2016-02" db="EMBL/GenBank/DDBJ databases">
        <authorList>
            <consortium name="Pathogen Informatics"/>
        </authorList>
    </citation>
    <scope>NUCLEOTIDE SEQUENCE [LARGE SCALE GENOMIC DNA]</scope>
    <source>
        <strain evidence="4 5">LSS52</strain>
    </source>
</reference>
<evidence type="ECO:0000256" key="1">
    <source>
        <dbReference type="SAM" id="Phobius"/>
    </source>
</evidence>
<keyword evidence="2" id="KW-0732">Signal</keyword>
<feature type="signal peptide" evidence="2">
    <location>
        <begin position="1"/>
        <end position="27"/>
    </location>
</feature>
<sequence>MRRIRQLVCCFIAIICVLSLPSLSLQAQDSFDVQVHIPLPDGIDASQVSTGLEAWYIAAEEPASSEQLADTLYQKSRSELNQLYGEPISSQDLTSEGQATFQGLTKGWYYVRQVGTPTSLEVVPFLMKVDGSVARIEAKVRRPSKEKGSKPFLKVSTSTAPLSGAEFVVLEEVNGELKEVIVDGITYHVTSGANGQFVVGPLPYGTYYLKEVKAPAGYILAQDTIPFEITSDSHVSEIVKIKNKPVTPPGIEIPYTGNAVVIAVLSLGIILFLLGYRLVAYKKDEKNN</sequence>
<evidence type="ECO:0000256" key="2">
    <source>
        <dbReference type="SAM" id="SignalP"/>
    </source>
</evidence>
<keyword evidence="1" id="KW-0812">Transmembrane</keyword>
<evidence type="ECO:0000259" key="3">
    <source>
        <dbReference type="Pfam" id="PF17802"/>
    </source>
</evidence>
<dbReference type="Proteomes" id="UP000072794">
    <property type="component" value="Unassembled WGS sequence"/>
</dbReference>
<protein>
    <submittedName>
        <fullName evidence="4">Accessory pilus subunit</fullName>
    </submittedName>
</protein>
<dbReference type="Pfam" id="PF17802">
    <property type="entry name" value="SpaA"/>
    <property type="match status" value="1"/>
</dbReference>